<feature type="non-terminal residue" evidence="1">
    <location>
        <position position="55"/>
    </location>
</feature>
<dbReference type="Proteomes" id="UP000676336">
    <property type="component" value="Unassembled WGS sequence"/>
</dbReference>
<evidence type="ECO:0000313" key="1">
    <source>
        <dbReference type="EMBL" id="CAF4863444.1"/>
    </source>
</evidence>
<gene>
    <name evidence="1" type="ORF">SMN809_LOCUS49970</name>
</gene>
<comment type="caution">
    <text evidence="1">The sequence shown here is derived from an EMBL/GenBank/DDBJ whole genome shotgun (WGS) entry which is preliminary data.</text>
</comment>
<name>A0A8S3C587_9BILA</name>
<accession>A0A8S3C587</accession>
<dbReference type="EMBL" id="CAJOBI010164324">
    <property type="protein sequence ID" value="CAF4863444.1"/>
    <property type="molecule type" value="Genomic_DNA"/>
</dbReference>
<organism evidence="1 2">
    <name type="scientific">Rotaria magnacalcarata</name>
    <dbReference type="NCBI Taxonomy" id="392030"/>
    <lineage>
        <taxon>Eukaryota</taxon>
        <taxon>Metazoa</taxon>
        <taxon>Spiralia</taxon>
        <taxon>Gnathifera</taxon>
        <taxon>Rotifera</taxon>
        <taxon>Eurotatoria</taxon>
        <taxon>Bdelloidea</taxon>
        <taxon>Philodinida</taxon>
        <taxon>Philodinidae</taxon>
        <taxon>Rotaria</taxon>
    </lineage>
</organism>
<protein>
    <submittedName>
        <fullName evidence="1">Uncharacterized protein</fullName>
    </submittedName>
</protein>
<reference evidence="1" key="1">
    <citation type="submission" date="2021-02" db="EMBL/GenBank/DDBJ databases">
        <authorList>
            <person name="Nowell W R."/>
        </authorList>
    </citation>
    <scope>NUCLEOTIDE SEQUENCE</scope>
</reference>
<sequence>MHSEQNKRISTSALLYDDNEKVLDGISDAQPLLQYTDFDDISKHQLWYRQMLARH</sequence>
<proteinExistence type="predicted"/>
<evidence type="ECO:0000313" key="2">
    <source>
        <dbReference type="Proteomes" id="UP000676336"/>
    </source>
</evidence>
<dbReference type="AlphaFoldDB" id="A0A8S3C587"/>